<accession>A0A6J4UZR3</accession>
<feature type="non-terminal residue" evidence="1">
    <location>
        <position position="45"/>
    </location>
</feature>
<sequence>MNGIARLDQGSRSQAEALGVTAGEGVQLSGVSARRRVREMTVTVP</sequence>
<name>A0A6J4UZR3_9BACT</name>
<dbReference type="EMBL" id="CADCWJ010000386">
    <property type="protein sequence ID" value="CAA9562935.1"/>
    <property type="molecule type" value="Genomic_DNA"/>
</dbReference>
<protein>
    <submittedName>
        <fullName evidence="1">Uncharacterized protein</fullName>
    </submittedName>
</protein>
<reference evidence="1" key="1">
    <citation type="submission" date="2020-02" db="EMBL/GenBank/DDBJ databases">
        <authorList>
            <person name="Meier V. D."/>
        </authorList>
    </citation>
    <scope>NUCLEOTIDE SEQUENCE</scope>
    <source>
        <strain evidence="1">AVDCRST_MAG87</strain>
    </source>
</reference>
<organism evidence="1">
    <name type="scientific">uncultured Thermomicrobiales bacterium</name>
    <dbReference type="NCBI Taxonomy" id="1645740"/>
    <lineage>
        <taxon>Bacteria</taxon>
        <taxon>Pseudomonadati</taxon>
        <taxon>Thermomicrobiota</taxon>
        <taxon>Thermomicrobia</taxon>
        <taxon>Thermomicrobiales</taxon>
        <taxon>environmental samples</taxon>
    </lineage>
</organism>
<gene>
    <name evidence="1" type="ORF">AVDCRST_MAG87-1720</name>
</gene>
<evidence type="ECO:0000313" key="1">
    <source>
        <dbReference type="EMBL" id="CAA9562935.1"/>
    </source>
</evidence>
<dbReference type="AlphaFoldDB" id="A0A6J4UZR3"/>
<proteinExistence type="predicted"/>